<proteinExistence type="predicted"/>
<dbReference type="AlphaFoldDB" id="A0AAV5SKC5"/>
<gene>
    <name evidence="1" type="ORF">PENTCL1PPCAC_5962</name>
</gene>
<organism evidence="1 2">
    <name type="scientific">Pristionchus entomophagus</name>
    <dbReference type="NCBI Taxonomy" id="358040"/>
    <lineage>
        <taxon>Eukaryota</taxon>
        <taxon>Metazoa</taxon>
        <taxon>Ecdysozoa</taxon>
        <taxon>Nematoda</taxon>
        <taxon>Chromadorea</taxon>
        <taxon>Rhabditida</taxon>
        <taxon>Rhabditina</taxon>
        <taxon>Diplogasteromorpha</taxon>
        <taxon>Diplogasteroidea</taxon>
        <taxon>Neodiplogasteridae</taxon>
        <taxon>Pristionchus</taxon>
    </lineage>
</organism>
<dbReference type="Proteomes" id="UP001432027">
    <property type="component" value="Unassembled WGS sequence"/>
</dbReference>
<name>A0AAV5SKC5_9BILA</name>
<comment type="caution">
    <text evidence="1">The sequence shown here is derived from an EMBL/GenBank/DDBJ whole genome shotgun (WGS) entry which is preliminary data.</text>
</comment>
<evidence type="ECO:0000313" key="2">
    <source>
        <dbReference type="Proteomes" id="UP001432027"/>
    </source>
</evidence>
<accession>A0AAV5SKC5</accession>
<protein>
    <submittedName>
        <fullName evidence="1">Uncharacterized protein</fullName>
    </submittedName>
</protein>
<keyword evidence="2" id="KW-1185">Reference proteome</keyword>
<reference evidence="1" key="1">
    <citation type="submission" date="2023-10" db="EMBL/GenBank/DDBJ databases">
        <title>Genome assembly of Pristionchus species.</title>
        <authorList>
            <person name="Yoshida K."/>
            <person name="Sommer R.J."/>
        </authorList>
    </citation>
    <scope>NUCLEOTIDE SEQUENCE</scope>
    <source>
        <strain evidence="1">RS0144</strain>
    </source>
</reference>
<evidence type="ECO:0000313" key="1">
    <source>
        <dbReference type="EMBL" id="GMS83787.1"/>
    </source>
</evidence>
<feature type="non-terminal residue" evidence="1">
    <location>
        <position position="1"/>
    </location>
</feature>
<dbReference type="EMBL" id="BTSX01000002">
    <property type="protein sequence ID" value="GMS83787.1"/>
    <property type="molecule type" value="Genomic_DNA"/>
</dbReference>
<sequence length="199" mass="21636">DSDYSNPKMADSLEDLSVDVCVDRVNDSNGFLNNQFDIFVHDYRELTEVEPDDCCGGKEGVEDVECSHSGSSKGDGGPSKKDIINVTRKLQKSIFSLQSLPDAAAYIDLLAELKGLHVVLSRGLSSSSAEFAPSNLPLPDYDEADMQLLLGEEEVPKTTSMLEKVAEEKTKAGERLQGLLMQADILMREVTHAKGGLAK</sequence>